<dbReference type="STRING" id="4565.A0A3B6DBI8"/>
<keyword evidence="3" id="KW-0812">Transmembrane</keyword>
<dbReference type="Gramene" id="TraesCLE_scaffold_005342_01G000100.1">
    <property type="protein sequence ID" value="TraesCLE_scaffold_005342_01G000100.1"/>
    <property type="gene ID" value="TraesCLE_scaffold_005342_01G000100"/>
</dbReference>
<dbReference type="Gramene" id="TraesCAD_scaffold_037212_01G000100.1">
    <property type="protein sequence ID" value="TraesCAD_scaffold_037212_01G000100.1"/>
    <property type="gene ID" value="TraesCAD_scaffold_037212_01G000100"/>
</dbReference>
<dbReference type="Gramene" id="TraesPARA_EIv1.0_0674750.3">
    <property type="protein sequence ID" value="TraesPARA_EIv1.0_0674750.3.CDS"/>
    <property type="gene ID" value="TraesPARA_EIv1.0_0674750"/>
</dbReference>
<dbReference type="AlphaFoldDB" id="A0A3B6DBI8"/>
<reference evidence="4" key="1">
    <citation type="submission" date="2018-08" db="EMBL/GenBank/DDBJ databases">
        <authorList>
            <person name="Rossello M."/>
        </authorList>
    </citation>
    <scope>NUCLEOTIDE SEQUENCE [LARGE SCALE GENOMIC DNA]</scope>
    <source>
        <strain evidence="4">cv. Chinese Spring</strain>
    </source>
</reference>
<dbReference type="SUPFAM" id="SSF47661">
    <property type="entry name" value="t-snare proteins"/>
    <property type="match status" value="1"/>
</dbReference>
<reference evidence="4" key="2">
    <citation type="submission" date="2018-10" db="UniProtKB">
        <authorList>
            <consortium name="EnsemblPlants"/>
        </authorList>
    </citation>
    <scope>IDENTIFICATION</scope>
</reference>
<name>A0A3B6DBI8_WHEAT</name>
<keyword evidence="1" id="KW-0653">Protein transport</keyword>
<evidence type="ECO:0000313" key="5">
    <source>
        <dbReference type="Proteomes" id="UP000019116"/>
    </source>
</evidence>
<dbReference type="GO" id="GO:0031201">
    <property type="term" value="C:SNARE complex"/>
    <property type="evidence" value="ECO:0000318"/>
    <property type="project" value="GO_Central"/>
</dbReference>
<dbReference type="GO" id="GO:0012505">
    <property type="term" value="C:endomembrane system"/>
    <property type="evidence" value="ECO:0000318"/>
    <property type="project" value="GO_Central"/>
</dbReference>
<protein>
    <submittedName>
        <fullName evidence="4">Uncharacterized protein</fullName>
    </submittedName>
</protein>
<dbReference type="Proteomes" id="UP000019116">
    <property type="component" value="Chromosome 2D"/>
</dbReference>
<dbReference type="GO" id="GO:0006906">
    <property type="term" value="P:vesicle fusion"/>
    <property type="evidence" value="ECO:0000318"/>
    <property type="project" value="GO_Central"/>
</dbReference>
<gene>
    <name evidence="4" type="primary">LOC123052473</name>
</gene>
<dbReference type="Gramene" id="TraesWEE_scaffold_017591_01G000100.1">
    <property type="protein sequence ID" value="TraesWEE_scaffold_017591_01G000100.1"/>
    <property type="gene ID" value="TraesWEE_scaffold_017591_01G000100"/>
</dbReference>
<dbReference type="Gene3D" id="1.20.58.70">
    <property type="match status" value="1"/>
</dbReference>
<dbReference type="GO" id="GO:0005886">
    <property type="term" value="C:plasma membrane"/>
    <property type="evidence" value="ECO:0000318"/>
    <property type="project" value="GO_Central"/>
</dbReference>
<dbReference type="Gramene" id="TraesROB_scaffold_033062_01G000100.1">
    <property type="protein sequence ID" value="TraesROB_scaffold_033062_01G000100.1"/>
    <property type="gene ID" value="TraesROB_scaffold_033062_01G000100"/>
</dbReference>
<dbReference type="OrthoDB" id="680324at2759"/>
<evidence type="ECO:0000313" key="4">
    <source>
        <dbReference type="EnsemblPlants" id="TraesCS2D02G219400.1"/>
    </source>
</evidence>
<keyword evidence="3" id="KW-1133">Transmembrane helix</keyword>
<dbReference type="SMR" id="A0A3B6DBI8"/>
<dbReference type="GO" id="GO:0000149">
    <property type="term" value="F:SNARE binding"/>
    <property type="evidence" value="ECO:0000318"/>
    <property type="project" value="GO_Central"/>
</dbReference>
<dbReference type="Gramene" id="TraesCS2D03G0464400.1">
    <property type="protein sequence ID" value="TraesCS2D03G0464400.1.CDS"/>
    <property type="gene ID" value="TraesCS2D03G0464400"/>
</dbReference>
<dbReference type="InterPro" id="IPR010989">
    <property type="entry name" value="SNARE"/>
</dbReference>
<organism evidence="4">
    <name type="scientific">Triticum aestivum</name>
    <name type="common">Wheat</name>
    <dbReference type="NCBI Taxonomy" id="4565"/>
    <lineage>
        <taxon>Eukaryota</taxon>
        <taxon>Viridiplantae</taxon>
        <taxon>Streptophyta</taxon>
        <taxon>Embryophyta</taxon>
        <taxon>Tracheophyta</taxon>
        <taxon>Spermatophyta</taxon>
        <taxon>Magnoliopsida</taxon>
        <taxon>Liliopsida</taxon>
        <taxon>Poales</taxon>
        <taxon>Poaceae</taxon>
        <taxon>BOP clade</taxon>
        <taxon>Pooideae</taxon>
        <taxon>Triticodae</taxon>
        <taxon>Triticeae</taxon>
        <taxon>Triticinae</taxon>
        <taxon>Triticum</taxon>
    </lineage>
</organism>
<feature type="transmembrane region" description="Helical" evidence="3">
    <location>
        <begin position="325"/>
        <end position="345"/>
    </location>
</feature>
<proteinExistence type="predicted"/>
<keyword evidence="5" id="KW-1185">Reference proteome</keyword>
<sequence length="347" mass="38546">MSDLPPAAAMGGERDIELGLPTTNTTSGYTLQHILEDIRQFSTLLGSTPTMLHKLEVRETLMPILCSPGHNVFVFHEKIGLFPRTYFAQFALLSPHLQEANKELKSAAESAAVKEIKGRMEKDMDEAVKMARIMKEKLIRIFQGVLVPVLNNMSTGHAYPGLTVPMTLDPSTLSIITALKIKLKERKKDLENLGKAMQEEYIEVVQSRIFTVTGVKLSDEVIRVIDTSSIMQMFEHRVHGIGPEQASAIGEEIKERRAAAMDLGKKNAEVQKNFREMLALVKAQEKIVKALSQSAEARARSAAEELARARSRVQELREEMEETKLLIALVVILFLLCIVAVTLGISG</sequence>
<keyword evidence="3" id="KW-0472">Membrane</keyword>
<dbReference type="GO" id="GO:0006886">
    <property type="term" value="P:intracellular protein transport"/>
    <property type="evidence" value="ECO:0000318"/>
    <property type="project" value="GO_Central"/>
</dbReference>
<evidence type="ECO:0000256" key="3">
    <source>
        <dbReference type="SAM" id="Phobius"/>
    </source>
</evidence>
<keyword evidence="1" id="KW-0813">Transport</keyword>
<evidence type="ECO:0000256" key="1">
    <source>
        <dbReference type="ARBA" id="ARBA00022927"/>
    </source>
</evidence>
<dbReference type="GO" id="GO:0005484">
    <property type="term" value="F:SNAP receptor activity"/>
    <property type="evidence" value="ECO:0000318"/>
    <property type="project" value="GO_Central"/>
</dbReference>
<accession>A0A3B6DBI8</accession>
<keyword evidence="2" id="KW-0175">Coiled coil</keyword>
<dbReference type="GO" id="GO:0048278">
    <property type="term" value="P:vesicle docking"/>
    <property type="evidence" value="ECO:0000318"/>
    <property type="project" value="GO_Central"/>
</dbReference>
<dbReference type="Gramene" id="TraesCS2D02G219400.1">
    <property type="protein sequence ID" value="TraesCS2D02G219400.1"/>
    <property type="gene ID" value="TraesCS2D02G219400"/>
</dbReference>
<evidence type="ECO:0000256" key="2">
    <source>
        <dbReference type="SAM" id="Coils"/>
    </source>
</evidence>
<dbReference type="GO" id="GO:0006887">
    <property type="term" value="P:exocytosis"/>
    <property type="evidence" value="ECO:0000318"/>
    <property type="project" value="GO_Central"/>
</dbReference>
<feature type="coiled-coil region" evidence="2">
    <location>
        <begin position="280"/>
        <end position="326"/>
    </location>
</feature>
<dbReference type="EnsemblPlants" id="TraesCS2D02G219400.1">
    <property type="protein sequence ID" value="TraesCS2D02G219400.1"/>
    <property type="gene ID" value="TraesCS2D02G219400"/>
</dbReference>